<dbReference type="Pfam" id="PF00392">
    <property type="entry name" value="GntR"/>
    <property type="match status" value="1"/>
</dbReference>
<name>A0A0P6XPK4_9CHLR</name>
<evidence type="ECO:0000256" key="1">
    <source>
        <dbReference type="ARBA" id="ARBA00023015"/>
    </source>
</evidence>
<gene>
    <name evidence="6" type="ORF">SE15_05525</name>
</gene>
<protein>
    <recommendedName>
        <fullName evidence="8">GntR C-terminal domain-containing protein</fullName>
    </recommendedName>
</protein>
<dbReference type="EMBL" id="LGKO01000002">
    <property type="protein sequence ID" value="KPL84540.1"/>
    <property type="molecule type" value="Genomic_DNA"/>
</dbReference>
<keyword evidence="3" id="KW-0804">Transcription</keyword>
<evidence type="ECO:0000256" key="2">
    <source>
        <dbReference type="ARBA" id="ARBA00023125"/>
    </source>
</evidence>
<organism evidence="6 7">
    <name type="scientific">Thermanaerothrix daxensis</name>
    <dbReference type="NCBI Taxonomy" id="869279"/>
    <lineage>
        <taxon>Bacteria</taxon>
        <taxon>Bacillati</taxon>
        <taxon>Chloroflexota</taxon>
        <taxon>Anaerolineae</taxon>
        <taxon>Anaerolineales</taxon>
        <taxon>Anaerolineaceae</taxon>
        <taxon>Thermanaerothrix</taxon>
    </lineage>
</organism>
<dbReference type="SUPFAM" id="SSF46785">
    <property type="entry name" value="Winged helix' DNA-binding domain"/>
    <property type="match status" value="1"/>
</dbReference>
<evidence type="ECO:0000313" key="6">
    <source>
        <dbReference type="EMBL" id="KPL84540.1"/>
    </source>
</evidence>
<dbReference type="InterPro" id="IPR036388">
    <property type="entry name" value="WH-like_DNA-bd_sf"/>
</dbReference>
<dbReference type="PANTHER" id="PTHR43537">
    <property type="entry name" value="TRANSCRIPTIONAL REGULATOR, GNTR FAMILY"/>
    <property type="match status" value="1"/>
</dbReference>
<feature type="domain" description="HTH gntR-type" evidence="4">
    <location>
        <begin position="22"/>
        <end position="67"/>
    </location>
</feature>
<dbReference type="InterPro" id="IPR011711">
    <property type="entry name" value="GntR_C"/>
</dbReference>
<dbReference type="Gene3D" id="1.10.10.10">
    <property type="entry name" value="Winged helix-like DNA-binding domain superfamily/Winged helix DNA-binding domain"/>
    <property type="match status" value="1"/>
</dbReference>
<evidence type="ECO:0008006" key="8">
    <source>
        <dbReference type="Google" id="ProtNLM"/>
    </source>
</evidence>
<reference evidence="6 7" key="1">
    <citation type="submission" date="2015-07" db="EMBL/GenBank/DDBJ databases">
        <title>Whole genome sequence of Thermanaerothrix daxensis DSM 23592.</title>
        <authorList>
            <person name="Hemp J."/>
            <person name="Ward L.M."/>
            <person name="Pace L.A."/>
            <person name="Fischer W.W."/>
        </authorList>
    </citation>
    <scope>NUCLEOTIDE SEQUENCE [LARGE SCALE GENOMIC DNA]</scope>
    <source>
        <strain evidence="6 7">GNS-1</strain>
    </source>
</reference>
<dbReference type="GO" id="GO:0003677">
    <property type="term" value="F:DNA binding"/>
    <property type="evidence" value="ECO:0007669"/>
    <property type="project" value="UniProtKB-KW"/>
</dbReference>
<proteinExistence type="predicted"/>
<keyword evidence="2" id="KW-0238">DNA-binding</keyword>
<comment type="caution">
    <text evidence="6">The sequence shown here is derived from an EMBL/GenBank/DDBJ whole genome shotgun (WGS) entry which is preliminary data.</text>
</comment>
<dbReference type="InterPro" id="IPR000524">
    <property type="entry name" value="Tscrpt_reg_HTH_GntR"/>
</dbReference>
<dbReference type="InterPro" id="IPR036390">
    <property type="entry name" value="WH_DNA-bd_sf"/>
</dbReference>
<keyword evidence="7" id="KW-1185">Reference proteome</keyword>
<dbReference type="Pfam" id="PF07729">
    <property type="entry name" value="FCD"/>
    <property type="match status" value="1"/>
</dbReference>
<keyword evidence="1" id="KW-0805">Transcription regulation</keyword>
<evidence type="ECO:0000259" key="4">
    <source>
        <dbReference type="Pfam" id="PF00392"/>
    </source>
</evidence>
<dbReference type="STRING" id="869279.SE15_05525"/>
<evidence type="ECO:0000313" key="7">
    <source>
        <dbReference type="Proteomes" id="UP000050544"/>
    </source>
</evidence>
<evidence type="ECO:0000256" key="3">
    <source>
        <dbReference type="ARBA" id="ARBA00023163"/>
    </source>
</evidence>
<dbReference type="OrthoDB" id="158369at2"/>
<dbReference type="Gene3D" id="1.20.120.530">
    <property type="entry name" value="GntR ligand-binding domain-like"/>
    <property type="match status" value="1"/>
</dbReference>
<dbReference type="SUPFAM" id="SSF48008">
    <property type="entry name" value="GntR ligand-binding domain-like"/>
    <property type="match status" value="1"/>
</dbReference>
<dbReference type="RefSeq" id="WP_054521079.1">
    <property type="nucleotide sequence ID" value="NZ_LGKO01000002.1"/>
</dbReference>
<sequence>MLLERLTNHHLSEFLRYLASEVCQDEEHLPSLSELSARLGVSISVLREQLEVARALGLVEVRPRTGIRRLPYSFRPTVVQSLAYAIALNPEYFSAFSDLRNHIEAAYWFEAAARLSEEDCEALSRLIERAFQKLQSQPIQIPHPEHRELHLTIYRRLNNPFVEGILEAYWELYEASGLDLYADLAYLERVWSYHRKMVESLCQRNYQAGYEALIEHMGLIHQRSKPMPFQRFE</sequence>
<accession>A0A0P6XPK4</accession>
<dbReference type="PANTHER" id="PTHR43537:SF24">
    <property type="entry name" value="GLUCONATE OPERON TRANSCRIPTIONAL REPRESSOR"/>
    <property type="match status" value="1"/>
</dbReference>
<dbReference type="GO" id="GO:0003700">
    <property type="term" value="F:DNA-binding transcription factor activity"/>
    <property type="evidence" value="ECO:0007669"/>
    <property type="project" value="InterPro"/>
</dbReference>
<dbReference type="AlphaFoldDB" id="A0A0P6XPK4"/>
<dbReference type="Proteomes" id="UP000050544">
    <property type="component" value="Unassembled WGS sequence"/>
</dbReference>
<dbReference type="InterPro" id="IPR008920">
    <property type="entry name" value="TF_FadR/GntR_C"/>
</dbReference>
<evidence type="ECO:0000259" key="5">
    <source>
        <dbReference type="Pfam" id="PF07729"/>
    </source>
</evidence>
<feature type="domain" description="GntR C-terminal" evidence="5">
    <location>
        <begin position="98"/>
        <end position="217"/>
    </location>
</feature>